<sequence length="458" mass="50111" precursor="true">MPSNLARKVSQMKKSLKFWDLVALEVGMTIGAGIFVYMPIAYKSAGIGTIVAFIFAFLPMAIIMINVMLLGSTLPTTGGTFKYGAFLFSPKVAFLGLWAYLFGAFVGLFPLNALALASYMKGIWNGISVVPVALIILTFFYVVNLLGLKTASIVEIVFVALLFVAIAIYTVPGVAKIDPRNLEGLFSTGLGPMIYASALLTFTFAGSNAVIELGGEVENPRKNLPLSVMLSLSIVLICYLLMAIVSFGVGEEVMANGTLNDVASNYLSGFLFYVFAFGGPILAIATTINATYMWGTRSLLALCKLRVFPSKLGLVNKRGTPWVLLTIIWLLSSIMLISVGESGLNLFAAFASIGGIAVIIPTMFAVFKLKKNETLRKTAPAIVKKKWFIFIPILGVVFSILIMLILLYQVGVDFSTSFFLFFIVWEVIGMIYFIFRLKYLDRTEKNVFSRNDLSVFDD</sequence>
<evidence type="ECO:0000256" key="2">
    <source>
        <dbReference type="ARBA" id="ARBA00022475"/>
    </source>
</evidence>
<organism evidence="7 8">
    <name type="scientific">Mesotoga prima MesG1.Ag.4.2</name>
    <dbReference type="NCBI Taxonomy" id="660470"/>
    <lineage>
        <taxon>Bacteria</taxon>
        <taxon>Thermotogati</taxon>
        <taxon>Thermotogota</taxon>
        <taxon>Thermotogae</taxon>
        <taxon>Kosmotogales</taxon>
        <taxon>Kosmotogaceae</taxon>
        <taxon>Mesotoga</taxon>
    </lineage>
</organism>
<dbReference type="AlphaFoldDB" id="I2F7S2"/>
<keyword evidence="3 6" id="KW-0812">Transmembrane</keyword>
<dbReference type="eggNOG" id="COG0833">
    <property type="taxonomic scope" value="Bacteria"/>
</dbReference>
<dbReference type="Gene3D" id="1.20.1740.10">
    <property type="entry name" value="Amino acid/polyamine transporter I"/>
    <property type="match status" value="1"/>
</dbReference>
<gene>
    <name evidence="7" type="ORF">Theba_2350</name>
</gene>
<feature type="transmembrane region" description="Helical" evidence="6">
    <location>
        <begin position="46"/>
        <end position="71"/>
    </location>
</feature>
<keyword evidence="8" id="KW-1185">Reference proteome</keyword>
<comment type="subcellular location">
    <subcellularLocation>
        <location evidence="1">Cell membrane</location>
        <topology evidence="1">Multi-pass membrane protein</topology>
    </subcellularLocation>
</comment>
<feature type="transmembrane region" description="Helical" evidence="6">
    <location>
        <begin position="322"/>
        <end position="340"/>
    </location>
</feature>
<proteinExistence type="predicted"/>
<evidence type="ECO:0000256" key="3">
    <source>
        <dbReference type="ARBA" id="ARBA00022692"/>
    </source>
</evidence>
<dbReference type="KEGG" id="mpg:Theba_2350"/>
<feature type="transmembrane region" description="Helical" evidence="6">
    <location>
        <begin position="153"/>
        <end position="172"/>
    </location>
</feature>
<feature type="transmembrane region" description="Helical" evidence="6">
    <location>
        <begin position="226"/>
        <end position="250"/>
    </location>
</feature>
<protein>
    <submittedName>
        <fullName evidence="7">Amino acid transporter</fullName>
    </submittedName>
</protein>
<evidence type="ECO:0000313" key="7">
    <source>
        <dbReference type="EMBL" id="AFK07975.1"/>
    </source>
</evidence>
<feature type="transmembrane region" description="Helical" evidence="6">
    <location>
        <begin position="123"/>
        <end position="146"/>
    </location>
</feature>
<feature type="transmembrane region" description="Helical" evidence="6">
    <location>
        <begin position="92"/>
        <end position="111"/>
    </location>
</feature>
<dbReference type="Pfam" id="PF13520">
    <property type="entry name" value="AA_permease_2"/>
    <property type="match status" value="1"/>
</dbReference>
<feature type="transmembrane region" description="Helical" evidence="6">
    <location>
        <begin position="21"/>
        <end position="40"/>
    </location>
</feature>
<dbReference type="PANTHER" id="PTHR42770">
    <property type="entry name" value="AMINO ACID TRANSPORTER-RELATED"/>
    <property type="match status" value="1"/>
</dbReference>
<reference evidence="7 8" key="1">
    <citation type="journal article" date="2012" name="Genome Biol. Evol.">
        <title>Genome Sequence of the Mesophilic Thermotogales Bacterium Mesotoga prima MesG1.Ag.4.2 Reveals the Largest Thermotogales Genome To Date.</title>
        <authorList>
            <person name="Zhaxybayeva O."/>
            <person name="Swithers K.S."/>
            <person name="Foght J."/>
            <person name="Green A.G."/>
            <person name="Bruce D."/>
            <person name="Detter C."/>
            <person name="Han S."/>
            <person name="Teshima H."/>
            <person name="Han J."/>
            <person name="Woyke T."/>
            <person name="Pitluck S."/>
            <person name="Nolan M."/>
            <person name="Ivanova N."/>
            <person name="Pati A."/>
            <person name="Land M.L."/>
            <person name="Dlutek M."/>
            <person name="Doolittle W.F."/>
            <person name="Noll K.M."/>
            <person name="Nesbo C.L."/>
        </authorList>
    </citation>
    <scope>NUCLEOTIDE SEQUENCE [LARGE SCALE GENOMIC DNA]</scope>
    <source>
        <strain evidence="8">mesG1.Ag.4.2</strain>
    </source>
</reference>
<dbReference type="GO" id="GO:0005886">
    <property type="term" value="C:plasma membrane"/>
    <property type="evidence" value="ECO:0007669"/>
    <property type="project" value="UniProtKB-SubCell"/>
</dbReference>
<dbReference type="InterPro" id="IPR050367">
    <property type="entry name" value="APC_superfamily"/>
</dbReference>
<evidence type="ECO:0000256" key="4">
    <source>
        <dbReference type="ARBA" id="ARBA00022989"/>
    </source>
</evidence>
<dbReference type="Proteomes" id="UP000002881">
    <property type="component" value="Chromosome"/>
</dbReference>
<keyword evidence="2" id="KW-1003">Cell membrane</keyword>
<accession>I2F7S2</accession>
<feature type="transmembrane region" description="Helical" evidence="6">
    <location>
        <begin position="414"/>
        <end position="435"/>
    </location>
</feature>
<dbReference type="InterPro" id="IPR002293">
    <property type="entry name" value="AA/rel_permease1"/>
</dbReference>
<evidence type="ECO:0000256" key="6">
    <source>
        <dbReference type="SAM" id="Phobius"/>
    </source>
</evidence>
<dbReference type="HOGENOM" id="CLU_007946_15_13_0"/>
<dbReference type="GO" id="GO:0022857">
    <property type="term" value="F:transmembrane transporter activity"/>
    <property type="evidence" value="ECO:0007669"/>
    <property type="project" value="InterPro"/>
</dbReference>
<feature type="transmembrane region" description="Helical" evidence="6">
    <location>
        <begin position="346"/>
        <end position="367"/>
    </location>
</feature>
<feature type="transmembrane region" description="Helical" evidence="6">
    <location>
        <begin position="270"/>
        <end position="294"/>
    </location>
</feature>
<dbReference type="EMBL" id="CP003532">
    <property type="protein sequence ID" value="AFK07975.1"/>
    <property type="molecule type" value="Genomic_DNA"/>
</dbReference>
<evidence type="ECO:0000256" key="1">
    <source>
        <dbReference type="ARBA" id="ARBA00004651"/>
    </source>
</evidence>
<keyword evidence="4 6" id="KW-1133">Transmembrane helix</keyword>
<feature type="transmembrane region" description="Helical" evidence="6">
    <location>
        <begin position="387"/>
        <end position="408"/>
    </location>
</feature>
<dbReference type="PIRSF" id="PIRSF006060">
    <property type="entry name" value="AA_transporter"/>
    <property type="match status" value="1"/>
</dbReference>
<name>I2F7S2_9BACT</name>
<feature type="transmembrane region" description="Helical" evidence="6">
    <location>
        <begin position="192"/>
        <end position="214"/>
    </location>
</feature>
<evidence type="ECO:0000313" key="8">
    <source>
        <dbReference type="Proteomes" id="UP000002881"/>
    </source>
</evidence>
<evidence type="ECO:0000256" key="5">
    <source>
        <dbReference type="ARBA" id="ARBA00023136"/>
    </source>
</evidence>
<dbReference type="PANTHER" id="PTHR42770:SF7">
    <property type="entry name" value="MEMBRANE PROTEIN"/>
    <property type="match status" value="1"/>
</dbReference>
<keyword evidence="5 6" id="KW-0472">Membrane</keyword>